<evidence type="ECO:0000313" key="3">
    <source>
        <dbReference type="Proteomes" id="UP000449710"/>
    </source>
</evidence>
<accession>A0AA43XIR1</accession>
<reference evidence="2 3" key="1">
    <citation type="submission" date="2019-04" db="EMBL/GenBank/DDBJ databases">
        <title>Isachenkonia alkalipeptolytica gen. nov. sp. nov. a new anaerobic, alkiliphilic organothrophic bacterium capable to reduce synthesized ferrihydrite isolated from a soda lake.</title>
        <authorList>
            <person name="Toshchakov S.V."/>
            <person name="Zavarzina D.G."/>
            <person name="Zhilina T.N."/>
            <person name="Kostrikina N.A."/>
            <person name="Kublanov I.V."/>
        </authorList>
    </citation>
    <scope>NUCLEOTIDE SEQUENCE [LARGE SCALE GENOMIC DNA]</scope>
    <source>
        <strain evidence="2 3">Z-1701</strain>
    </source>
</reference>
<comment type="caution">
    <text evidence="2">The sequence shown here is derived from an EMBL/GenBank/DDBJ whole genome shotgun (WGS) entry which is preliminary data.</text>
</comment>
<organism evidence="2 3">
    <name type="scientific">Isachenkonia alkalipeptolytica</name>
    <dbReference type="NCBI Taxonomy" id="2565777"/>
    <lineage>
        <taxon>Bacteria</taxon>
        <taxon>Bacillati</taxon>
        <taxon>Bacillota</taxon>
        <taxon>Clostridia</taxon>
        <taxon>Eubacteriales</taxon>
        <taxon>Clostridiaceae</taxon>
        <taxon>Isachenkonia</taxon>
    </lineage>
</organism>
<gene>
    <name evidence="2" type="ORF">ISALK_03195</name>
</gene>
<dbReference type="Proteomes" id="UP000449710">
    <property type="component" value="Unassembled WGS sequence"/>
</dbReference>
<evidence type="ECO:0000313" key="2">
    <source>
        <dbReference type="EMBL" id="NBG87497.1"/>
    </source>
</evidence>
<protein>
    <submittedName>
        <fullName evidence="2">Uncharacterized protein</fullName>
    </submittedName>
</protein>
<feature type="transmembrane region" description="Helical" evidence="1">
    <location>
        <begin position="26"/>
        <end position="53"/>
    </location>
</feature>
<name>A0AA43XIR1_9CLOT</name>
<proteinExistence type="predicted"/>
<keyword evidence="1" id="KW-0472">Membrane</keyword>
<dbReference type="AlphaFoldDB" id="A0AA43XIR1"/>
<dbReference type="EMBL" id="SUMG01000002">
    <property type="protein sequence ID" value="NBG87497.1"/>
    <property type="molecule type" value="Genomic_DNA"/>
</dbReference>
<evidence type="ECO:0000256" key="1">
    <source>
        <dbReference type="SAM" id="Phobius"/>
    </source>
</evidence>
<sequence>MYKAFCCAILLKNIKAYIISLCYRRETIYVFLMLVFLLLVFLLLLLLLFLLLLTVWNGWQIDVYCLLKEV</sequence>
<keyword evidence="1" id="KW-0812">Transmembrane</keyword>
<keyword evidence="1" id="KW-1133">Transmembrane helix</keyword>
<keyword evidence="3" id="KW-1185">Reference proteome</keyword>